<keyword evidence="2" id="KW-1185">Reference proteome</keyword>
<dbReference type="OrthoDB" id="279649at2"/>
<proteinExistence type="predicted"/>
<name>A0A5C5UV35_9BACT</name>
<evidence type="ECO:0000313" key="2">
    <source>
        <dbReference type="Proteomes" id="UP000316714"/>
    </source>
</evidence>
<dbReference type="EMBL" id="SIHJ01000005">
    <property type="protein sequence ID" value="TWT30204.1"/>
    <property type="molecule type" value="Genomic_DNA"/>
</dbReference>
<protein>
    <recommendedName>
        <fullName evidence="3">HEAT repeat protein</fullName>
    </recommendedName>
</protein>
<comment type="caution">
    <text evidence="1">The sequence shown here is derived from an EMBL/GenBank/DDBJ whole genome shotgun (WGS) entry which is preliminary data.</text>
</comment>
<dbReference type="InterPro" id="IPR011989">
    <property type="entry name" value="ARM-like"/>
</dbReference>
<reference evidence="1 2" key="1">
    <citation type="submission" date="2019-02" db="EMBL/GenBank/DDBJ databases">
        <title>Deep-cultivation of Planctomycetes and their phenomic and genomic characterization uncovers novel biology.</title>
        <authorList>
            <person name="Wiegand S."/>
            <person name="Jogler M."/>
            <person name="Boedeker C."/>
            <person name="Pinto D."/>
            <person name="Vollmers J."/>
            <person name="Rivas-Marin E."/>
            <person name="Kohn T."/>
            <person name="Peeters S.H."/>
            <person name="Heuer A."/>
            <person name="Rast P."/>
            <person name="Oberbeckmann S."/>
            <person name="Bunk B."/>
            <person name="Jeske O."/>
            <person name="Meyerdierks A."/>
            <person name="Storesund J.E."/>
            <person name="Kallscheuer N."/>
            <person name="Luecker S."/>
            <person name="Lage O.M."/>
            <person name="Pohl T."/>
            <person name="Merkel B.J."/>
            <person name="Hornburger P."/>
            <person name="Mueller R.-W."/>
            <person name="Bruemmer F."/>
            <person name="Labrenz M."/>
            <person name="Spormann A.M."/>
            <person name="Op Den Camp H."/>
            <person name="Overmann J."/>
            <person name="Amann R."/>
            <person name="Jetten M.S.M."/>
            <person name="Mascher T."/>
            <person name="Medema M.H."/>
            <person name="Devos D.P."/>
            <person name="Kaster A.-K."/>
            <person name="Ovreas L."/>
            <person name="Rohde M."/>
            <person name="Galperin M.Y."/>
            <person name="Jogler C."/>
        </authorList>
    </citation>
    <scope>NUCLEOTIDE SEQUENCE [LARGE SCALE GENOMIC DNA]</scope>
    <source>
        <strain evidence="1 2">KOR34</strain>
    </source>
</reference>
<dbReference type="RefSeq" id="WP_146568575.1">
    <property type="nucleotide sequence ID" value="NZ_SIHJ01000005.1"/>
</dbReference>
<dbReference type="SUPFAM" id="SSF48371">
    <property type="entry name" value="ARM repeat"/>
    <property type="match status" value="1"/>
</dbReference>
<evidence type="ECO:0008006" key="3">
    <source>
        <dbReference type="Google" id="ProtNLM"/>
    </source>
</evidence>
<dbReference type="Proteomes" id="UP000316714">
    <property type="component" value="Unassembled WGS sequence"/>
</dbReference>
<sequence length="159" mass="15750">MTHAEILAALSAGSPDRQAAAQQAMHQGEDAGPVAAVLAAHTGDSDIGEPCIAALEKCGPPAADQLPALTALLADTELPAYWAATLIGRLGADGAAATAALAATAASRQPLAVRERAVWALGKIGPAANAALPALESLIDSPQPRLARLAKQAVAAISG</sequence>
<gene>
    <name evidence="1" type="ORF">KOR34_47620</name>
</gene>
<dbReference type="Gene3D" id="1.25.10.10">
    <property type="entry name" value="Leucine-rich Repeat Variant"/>
    <property type="match status" value="1"/>
</dbReference>
<dbReference type="InterPro" id="IPR016024">
    <property type="entry name" value="ARM-type_fold"/>
</dbReference>
<accession>A0A5C5UV35</accession>
<organism evidence="1 2">
    <name type="scientific">Posidoniimonas corsicana</name>
    <dbReference type="NCBI Taxonomy" id="1938618"/>
    <lineage>
        <taxon>Bacteria</taxon>
        <taxon>Pseudomonadati</taxon>
        <taxon>Planctomycetota</taxon>
        <taxon>Planctomycetia</taxon>
        <taxon>Pirellulales</taxon>
        <taxon>Lacipirellulaceae</taxon>
        <taxon>Posidoniimonas</taxon>
    </lineage>
</organism>
<evidence type="ECO:0000313" key="1">
    <source>
        <dbReference type="EMBL" id="TWT30204.1"/>
    </source>
</evidence>
<dbReference type="AlphaFoldDB" id="A0A5C5UV35"/>